<dbReference type="AlphaFoldDB" id="A0A0D0DYL1"/>
<dbReference type="Pfam" id="PF12937">
    <property type="entry name" value="F-box-like"/>
    <property type="match status" value="1"/>
</dbReference>
<dbReference type="Gene3D" id="3.80.10.10">
    <property type="entry name" value="Ribonuclease Inhibitor"/>
    <property type="match status" value="1"/>
</dbReference>
<protein>
    <recommendedName>
        <fullName evidence="1">F-box domain-containing protein</fullName>
    </recommendedName>
</protein>
<dbReference type="InterPro" id="IPR001810">
    <property type="entry name" value="F-box_dom"/>
</dbReference>
<proteinExistence type="predicted"/>
<reference evidence="3" key="2">
    <citation type="submission" date="2015-01" db="EMBL/GenBank/DDBJ databases">
        <title>Evolutionary Origins and Diversification of the Mycorrhizal Mutualists.</title>
        <authorList>
            <consortium name="DOE Joint Genome Institute"/>
            <consortium name="Mycorrhizal Genomics Consortium"/>
            <person name="Kohler A."/>
            <person name="Kuo A."/>
            <person name="Nagy L.G."/>
            <person name="Floudas D."/>
            <person name="Copeland A."/>
            <person name="Barry K.W."/>
            <person name="Cichocki N."/>
            <person name="Veneault-Fourrey C."/>
            <person name="LaButti K."/>
            <person name="Lindquist E.A."/>
            <person name="Lipzen A."/>
            <person name="Lundell T."/>
            <person name="Morin E."/>
            <person name="Murat C."/>
            <person name="Riley R."/>
            <person name="Ohm R."/>
            <person name="Sun H."/>
            <person name="Tunlid A."/>
            <person name="Henrissat B."/>
            <person name="Grigoriev I.V."/>
            <person name="Hibbett D.S."/>
            <person name="Martin F."/>
        </authorList>
    </citation>
    <scope>NUCLEOTIDE SEQUENCE [LARGE SCALE GENOMIC DNA]</scope>
    <source>
        <strain evidence="3">Ve08.2h10</strain>
    </source>
</reference>
<dbReference type="OrthoDB" id="5297217at2759"/>
<reference evidence="2 3" key="1">
    <citation type="submission" date="2014-04" db="EMBL/GenBank/DDBJ databases">
        <authorList>
            <consortium name="DOE Joint Genome Institute"/>
            <person name="Kuo A."/>
            <person name="Kohler A."/>
            <person name="Jargeat P."/>
            <person name="Nagy L.G."/>
            <person name="Floudas D."/>
            <person name="Copeland A."/>
            <person name="Barry K.W."/>
            <person name="Cichocki N."/>
            <person name="Veneault-Fourrey C."/>
            <person name="LaButti K."/>
            <person name="Lindquist E.A."/>
            <person name="Lipzen A."/>
            <person name="Lundell T."/>
            <person name="Morin E."/>
            <person name="Murat C."/>
            <person name="Sun H."/>
            <person name="Tunlid A."/>
            <person name="Henrissat B."/>
            <person name="Grigoriev I.V."/>
            <person name="Hibbett D.S."/>
            <person name="Martin F."/>
            <person name="Nordberg H.P."/>
            <person name="Cantor M.N."/>
            <person name="Hua S.X."/>
        </authorList>
    </citation>
    <scope>NUCLEOTIDE SEQUENCE [LARGE SCALE GENOMIC DNA]</scope>
    <source>
        <strain evidence="2 3">Ve08.2h10</strain>
    </source>
</reference>
<dbReference type="InParanoid" id="A0A0D0DYL1"/>
<dbReference type="EMBL" id="KN824825">
    <property type="protein sequence ID" value="KIL00874.1"/>
    <property type="molecule type" value="Genomic_DNA"/>
</dbReference>
<evidence type="ECO:0000259" key="1">
    <source>
        <dbReference type="PROSITE" id="PS50181"/>
    </source>
</evidence>
<name>A0A0D0DYL1_9AGAM</name>
<evidence type="ECO:0000313" key="2">
    <source>
        <dbReference type="EMBL" id="KIL00874.1"/>
    </source>
</evidence>
<dbReference type="PROSITE" id="PS50181">
    <property type="entry name" value="FBOX"/>
    <property type="match status" value="1"/>
</dbReference>
<sequence length="387" mass="42703">MYSPEKVPLDILQPLLDHLDRRDLASASLVSWSFNRAATPLLYRTLDSHVKDGNVLLHPSLTLLRRPELAQYVWYVTETGAVQALRQIDPCITENITAALRLCTNLVSATYVDDTDTPEANFLPILKVLTTLPLKELIIRTHHDVGERAWALLNKIKGIHRLSVWSLNWGPPRVLQGWADLLSPTLTHLELGRCAGVPPTILISVFLKLPLLRDIRLKGVPSAAIPAIMACLPNLIALDTEYLGSGNYRVPSTPLPALQQLTVRTGSVDVLGPEHLWTWTRSLLPHMGSLQSFALNSFAVYGQVTIPWPFVVSLARRQRESLREFAVGVAQLTLDSISHLCLNCPALETLICSVASPDAGINCQSDRLRASTPNAQPTCLVGRGWRG</sequence>
<feature type="domain" description="F-box" evidence="1">
    <location>
        <begin position="1"/>
        <end position="46"/>
    </location>
</feature>
<dbReference type="SUPFAM" id="SSF52047">
    <property type="entry name" value="RNI-like"/>
    <property type="match status" value="1"/>
</dbReference>
<dbReference type="InterPro" id="IPR032675">
    <property type="entry name" value="LRR_dom_sf"/>
</dbReference>
<dbReference type="SUPFAM" id="SSF81383">
    <property type="entry name" value="F-box domain"/>
    <property type="match status" value="1"/>
</dbReference>
<dbReference type="Proteomes" id="UP000054538">
    <property type="component" value="Unassembled WGS sequence"/>
</dbReference>
<dbReference type="HOGENOM" id="CLU_028275_0_0_1"/>
<dbReference type="InterPro" id="IPR036047">
    <property type="entry name" value="F-box-like_dom_sf"/>
</dbReference>
<keyword evidence="3" id="KW-1185">Reference proteome</keyword>
<evidence type="ECO:0000313" key="3">
    <source>
        <dbReference type="Proteomes" id="UP000054538"/>
    </source>
</evidence>
<gene>
    <name evidence="2" type="ORF">PAXRUDRAFT_821208</name>
</gene>
<accession>A0A0D0DYL1</accession>
<organism evidence="2 3">
    <name type="scientific">Paxillus rubicundulus Ve08.2h10</name>
    <dbReference type="NCBI Taxonomy" id="930991"/>
    <lineage>
        <taxon>Eukaryota</taxon>
        <taxon>Fungi</taxon>
        <taxon>Dikarya</taxon>
        <taxon>Basidiomycota</taxon>
        <taxon>Agaricomycotina</taxon>
        <taxon>Agaricomycetes</taxon>
        <taxon>Agaricomycetidae</taxon>
        <taxon>Boletales</taxon>
        <taxon>Paxilineae</taxon>
        <taxon>Paxillaceae</taxon>
        <taxon>Paxillus</taxon>
    </lineage>
</organism>